<sequence length="135" mass="14676">MMRGNSQHQVHAEHTASSRHPPSLSVLSFPSHDIIIRPGVNQLVRALCNSQTSVSNTRCAGQVPNLAPSRADALDTTRFSCKFLFAEFRTQGDCAVHIVNSQFTASYHSYTGSIALTVETGPLFSTCCERARPGI</sequence>
<organism evidence="1 2">
    <name type="scientific">Phlebia brevispora</name>
    <dbReference type="NCBI Taxonomy" id="194682"/>
    <lineage>
        <taxon>Eukaryota</taxon>
        <taxon>Fungi</taxon>
        <taxon>Dikarya</taxon>
        <taxon>Basidiomycota</taxon>
        <taxon>Agaricomycotina</taxon>
        <taxon>Agaricomycetes</taxon>
        <taxon>Polyporales</taxon>
        <taxon>Meruliaceae</taxon>
        <taxon>Phlebia</taxon>
    </lineage>
</organism>
<name>A0ACC1SL67_9APHY</name>
<evidence type="ECO:0000313" key="2">
    <source>
        <dbReference type="Proteomes" id="UP001148662"/>
    </source>
</evidence>
<dbReference type="Proteomes" id="UP001148662">
    <property type="component" value="Unassembled WGS sequence"/>
</dbReference>
<comment type="caution">
    <text evidence="1">The sequence shown here is derived from an EMBL/GenBank/DDBJ whole genome shotgun (WGS) entry which is preliminary data.</text>
</comment>
<proteinExistence type="predicted"/>
<keyword evidence="2" id="KW-1185">Reference proteome</keyword>
<dbReference type="EMBL" id="JANHOG010001175">
    <property type="protein sequence ID" value="KAJ3542105.1"/>
    <property type="molecule type" value="Genomic_DNA"/>
</dbReference>
<reference evidence="1" key="1">
    <citation type="submission" date="2022-07" db="EMBL/GenBank/DDBJ databases">
        <title>Genome Sequence of Phlebia brevispora.</title>
        <authorList>
            <person name="Buettner E."/>
        </authorList>
    </citation>
    <scope>NUCLEOTIDE SEQUENCE</scope>
    <source>
        <strain evidence="1">MPL23</strain>
    </source>
</reference>
<accession>A0ACC1SL67</accession>
<gene>
    <name evidence="1" type="ORF">NM688_g6005</name>
</gene>
<protein>
    <submittedName>
        <fullName evidence="1">Uncharacterized protein</fullName>
    </submittedName>
</protein>
<evidence type="ECO:0000313" key="1">
    <source>
        <dbReference type="EMBL" id="KAJ3542105.1"/>
    </source>
</evidence>